<protein>
    <recommendedName>
        <fullName evidence="3">V-type ATP synthase subunit E</fullName>
    </recommendedName>
</protein>
<sequence length="216" mass="23965">MKSNTKPSAGVQELIERIRDEGVQAAQSEADHLLSDAKRQAAKIIADAKAEAEVIQAKARDEIDAHRTATLDALQLAARDTVLDLKSRVISRFEEFVQRLVVSATRDEQLVRNIVLVLAGRAADEFIQDKDIRVRISKALLGDNTLKEEGRQAILALSSDMLREGIELVPDHEVDGGARVQLVEDRLEVDLSDRAVARLIAQRMLPRFRSILDGTE</sequence>
<accession>A0ABT7PP45</accession>
<gene>
    <name evidence="1" type="ORF">QTN89_22595</name>
</gene>
<name>A0ABT7PP45_9BACT</name>
<evidence type="ECO:0000313" key="2">
    <source>
        <dbReference type="Proteomes" id="UP001239462"/>
    </source>
</evidence>
<comment type="caution">
    <text evidence="1">The sequence shown here is derived from an EMBL/GenBank/DDBJ whole genome shotgun (WGS) entry which is preliminary data.</text>
</comment>
<keyword evidence="2" id="KW-1185">Reference proteome</keyword>
<proteinExistence type="predicted"/>
<dbReference type="RefSeq" id="WP_149494914.1">
    <property type="nucleotide sequence ID" value="NZ_JASZZN010000020.1"/>
</dbReference>
<dbReference type="EMBL" id="JASZZN010000020">
    <property type="protein sequence ID" value="MDM4018257.1"/>
    <property type="molecule type" value="Genomic_DNA"/>
</dbReference>
<organism evidence="1 2">
    <name type="scientific">Roseiconus lacunae</name>
    <dbReference type="NCBI Taxonomy" id="2605694"/>
    <lineage>
        <taxon>Bacteria</taxon>
        <taxon>Pseudomonadati</taxon>
        <taxon>Planctomycetota</taxon>
        <taxon>Planctomycetia</taxon>
        <taxon>Pirellulales</taxon>
        <taxon>Pirellulaceae</taxon>
        <taxon>Roseiconus</taxon>
    </lineage>
</organism>
<reference evidence="1 2" key="1">
    <citation type="submission" date="2023-06" db="EMBL/GenBank/DDBJ databases">
        <title>Roseiconus lacunae JC819 isolated from Gulf of Mannar region, Tamil Nadu.</title>
        <authorList>
            <person name="Pk S."/>
            <person name="Ch S."/>
            <person name="Ch V.R."/>
        </authorList>
    </citation>
    <scope>NUCLEOTIDE SEQUENCE [LARGE SCALE GENOMIC DNA]</scope>
    <source>
        <strain evidence="1 2">JC819</strain>
    </source>
</reference>
<evidence type="ECO:0008006" key="3">
    <source>
        <dbReference type="Google" id="ProtNLM"/>
    </source>
</evidence>
<evidence type="ECO:0000313" key="1">
    <source>
        <dbReference type="EMBL" id="MDM4018257.1"/>
    </source>
</evidence>
<dbReference type="Proteomes" id="UP001239462">
    <property type="component" value="Unassembled WGS sequence"/>
</dbReference>
<dbReference type="Gene3D" id="1.20.5.2950">
    <property type="match status" value="1"/>
</dbReference>